<reference evidence="3 4" key="1">
    <citation type="submission" date="2018-05" db="EMBL/GenBank/DDBJ databases">
        <title>Genomic Encyclopedia of Type Strains, Phase IV (KMG-IV): sequencing the most valuable type-strain genomes for metagenomic binning, comparative biology and taxonomic classification.</title>
        <authorList>
            <person name="Goeker M."/>
        </authorList>
    </citation>
    <scope>NUCLEOTIDE SEQUENCE [LARGE SCALE GENOMIC DNA]</scope>
    <source>
        <strain evidence="3 4">DSM 24906</strain>
    </source>
</reference>
<protein>
    <submittedName>
        <fullName evidence="3">Biotin transport system substrate-specific component</fullName>
    </submittedName>
</protein>
<organism evidence="3 4">
    <name type="scientific">Oceanotoga teriensis</name>
    <dbReference type="NCBI Taxonomy" id="515440"/>
    <lineage>
        <taxon>Bacteria</taxon>
        <taxon>Thermotogati</taxon>
        <taxon>Thermotogota</taxon>
        <taxon>Thermotogae</taxon>
        <taxon>Petrotogales</taxon>
        <taxon>Petrotogaceae</taxon>
        <taxon>Oceanotoga</taxon>
    </lineage>
</organism>
<keyword evidence="2" id="KW-1133">Transmembrane helix</keyword>
<keyword evidence="2" id="KW-0812">Transmembrane</keyword>
<feature type="transmembrane region" description="Helical" evidence="2">
    <location>
        <begin position="38"/>
        <end position="57"/>
    </location>
</feature>
<evidence type="ECO:0000313" key="3">
    <source>
        <dbReference type="EMBL" id="PWJ96525.1"/>
    </source>
</evidence>
<dbReference type="Pfam" id="PF02632">
    <property type="entry name" value="BioY"/>
    <property type="match status" value="1"/>
</dbReference>
<dbReference type="Gene3D" id="1.10.1760.20">
    <property type="match status" value="1"/>
</dbReference>
<comment type="caution">
    <text evidence="3">The sequence shown here is derived from an EMBL/GenBank/DDBJ whole genome shotgun (WGS) entry which is preliminary data.</text>
</comment>
<keyword evidence="2" id="KW-0472">Membrane</keyword>
<sequence>MILFSWIYIPLPMGIPFTFQVFGVLLISFILKKNSWKILGIYLILGILGLPVFSGFNSGIGTLLGPTGGFLIGFFISSFIYFFNFNNLISGIFQIIIIYITGIYFFKVYKDIDIFLAIKILVPTFIWLDIFKLILALIVYKIFLKYMNKGIDL</sequence>
<gene>
    <name evidence="3" type="ORF">C7380_10197</name>
</gene>
<keyword evidence="4" id="KW-1185">Reference proteome</keyword>
<name>A0AA45HJX2_9BACT</name>
<dbReference type="EMBL" id="QGGI01000001">
    <property type="protein sequence ID" value="PWJ96525.1"/>
    <property type="molecule type" value="Genomic_DNA"/>
</dbReference>
<proteinExistence type="inferred from homology"/>
<dbReference type="GO" id="GO:0005886">
    <property type="term" value="C:plasma membrane"/>
    <property type="evidence" value="ECO:0007669"/>
    <property type="project" value="InterPro"/>
</dbReference>
<comment type="similarity">
    <text evidence="1">Belongs to the BioY family.</text>
</comment>
<accession>A0AA45HJX2</accession>
<dbReference type="GO" id="GO:0015225">
    <property type="term" value="F:biotin transmembrane transporter activity"/>
    <property type="evidence" value="ECO:0007669"/>
    <property type="project" value="InterPro"/>
</dbReference>
<evidence type="ECO:0000313" key="4">
    <source>
        <dbReference type="Proteomes" id="UP000245921"/>
    </source>
</evidence>
<dbReference type="PANTHER" id="PTHR34295">
    <property type="entry name" value="BIOTIN TRANSPORTER BIOY"/>
    <property type="match status" value="1"/>
</dbReference>
<feature type="transmembrane region" description="Helical" evidence="2">
    <location>
        <begin position="63"/>
        <end position="83"/>
    </location>
</feature>
<evidence type="ECO:0000256" key="2">
    <source>
        <dbReference type="SAM" id="Phobius"/>
    </source>
</evidence>
<dbReference type="Proteomes" id="UP000245921">
    <property type="component" value="Unassembled WGS sequence"/>
</dbReference>
<evidence type="ECO:0000256" key="1">
    <source>
        <dbReference type="ARBA" id="ARBA00010692"/>
    </source>
</evidence>
<feature type="transmembrane region" description="Helical" evidence="2">
    <location>
        <begin position="88"/>
        <end position="106"/>
    </location>
</feature>
<feature type="transmembrane region" description="Helical" evidence="2">
    <location>
        <begin position="112"/>
        <end position="140"/>
    </location>
</feature>
<dbReference type="PANTHER" id="PTHR34295:SF1">
    <property type="entry name" value="BIOTIN TRANSPORTER BIOY"/>
    <property type="match status" value="1"/>
</dbReference>
<dbReference type="AlphaFoldDB" id="A0AA45HJX2"/>
<dbReference type="InterPro" id="IPR003784">
    <property type="entry name" value="BioY"/>
</dbReference>
<feature type="transmembrane region" description="Helical" evidence="2">
    <location>
        <begin position="6"/>
        <end position="31"/>
    </location>
</feature>